<gene>
    <name evidence="3" type="primary">ORF52</name>
</gene>
<accession>A0A3Q9EGC0</accession>
<dbReference type="EMBL" id="MK098185">
    <property type="protein sequence ID" value="AZQ20800.1"/>
    <property type="molecule type" value="Genomic_DNA"/>
</dbReference>
<dbReference type="Proteomes" id="UP000319271">
    <property type="component" value="Segment"/>
</dbReference>
<dbReference type="EMBL" id="MK098186">
    <property type="protein sequence ID" value="AZQ20914.1"/>
    <property type="molecule type" value="Genomic_DNA"/>
</dbReference>
<proteinExistence type="predicted"/>
<dbReference type="EMBL" id="MK098187">
    <property type="protein sequence ID" value="AZQ21042.1"/>
    <property type="molecule type" value="Genomic_DNA"/>
</dbReference>
<name>A0A3Q9EGC0_ISKNV</name>
<sequence>MSNQSLPGVDGTVNCRSCWAHKHMRHTHTHSLVVHILQQMLPEG</sequence>
<reference evidence="3" key="1">
    <citation type="submission" date="2018-10" db="EMBL/GenBank/DDBJ databases">
        <title>Phylogenomic characterization of red seabream iridovirus from Florida pompano Trachinotus carolinus maricultured in the Caribbean Sea.</title>
        <authorList>
            <person name="Koda S.A."/>
            <person name="Subramaniam K."/>
            <person name="Pouder D.B."/>
            <person name="Yanong R.P."/>
            <person name="Frasca S.Jr."/>
            <person name="Waltzek T.B."/>
        </authorList>
    </citation>
    <scope>NUCLEOTIDE SEQUENCE [LARGE SCALE GENOMIC DNA]</scope>
    <source>
        <strain evidence="1">PIV2010</strain>
        <strain evidence="2">PIV2014a</strain>
        <strain evidence="3">PIV2016</strain>
    </source>
</reference>
<dbReference type="Proteomes" id="UP000317388">
    <property type="component" value="Segment"/>
</dbReference>
<evidence type="ECO:0000313" key="2">
    <source>
        <dbReference type="EMBL" id="AZQ20914.1"/>
    </source>
</evidence>
<dbReference type="Proteomes" id="UP000319415">
    <property type="component" value="Segment"/>
</dbReference>
<protein>
    <submittedName>
        <fullName evidence="3">Uncharacterized protein</fullName>
    </submittedName>
</protein>
<evidence type="ECO:0000313" key="1">
    <source>
        <dbReference type="EMBL" id="AZQ20800.1"/>
    </source>
</evidence>
<evidence type="ECO:0000313" key="3">
    <source>
        <dbReference type="EMBL" id="AZQ21042.1"/>
    </source>
</evidence>
<organism evidence="3">
    <name type="scientific">Pompano iridovirus</name>
    <dbReference type="NCBI Taxonomy" id="2494350"/>
    <lineage>
        <taxon>Viruses</taxon>
        <taxon>Varidnaviria</taxon>
        <taxon>Bamfordvirae</taxon>
        <taxon>Nucleocytoviricota</taxon>
        <taxon>Megaviricetes</taxon>
        <taxon>Pimascovirales</taxon>
        <taxon>Pimascovirales incertae sedis</taxon>
        <taxon>Iridoviridae</taxon>
        <taxon>Alphairidovirinae</taxon>
        <taxon>Megalocytivirus</taxon>
        <taxon>Megalocytivirus pagrus1</taxon>
        <taxon>Infectious spleen and kidney necrosis virus</taxon>
    </lineage>
</organism>